<protein>
    <recommendedName>
        <fullName evidence="1">IMS import disulfide relay-system CHCH-CHCH-like Cx9C domain-containing protein</fullName>
    </recommendedName>
</protein>
<reference evidence="2 3" key="1">
    <citation type="submission" date="2017-05" db="EMBL/GenBank/DDBJ databases">
        <title>The Genome Sequence of Candida krusei Ckrusei653.</title>
        <authorList>
            <person name="Cuomo C."/>
            <person name="Forche A."/>
            <person name="Young S."/>
            <person name="Abouelleil A."/>
            <person name="Cao P."/>
            <person name="Chapman S."/>
            <person name="Cusick C."/>
            <person name="Shea T."/>
            <person name="Nusbaum C."/>
            <person name="Birren B."/>
        </authorList>
    </citation>
    <scope>NUCLEOTIDE SEQUENCE [LARGE SCALE GENOMIC DNA]</scope>
    <source>
        <strain evidence="2 3">Ckrusei653</strain>
    </source>
</reference>
<evidence type="ECO:0000313" key="3">
    <source>
        <dbReference type="Proteomes" id="UP000195871"/>
    </source>
</evidence>
<dbReference type="Pfam" id="PF16860">
    <property type="entry name" value="CX9C"/>
    <property type="match status" value="1"/>
</dbReference>
<name>A0A1Z8JHK6_PICKU</name>
<sequence>MASRVLDEFVIQEVAKTCPEPFVNFHKCLEDPTIKDKNQCAEFQLALQKCVKTQVTVYRHIEENCSEKIMKYQDCIMKDTEGNSSSKCFDYLKDLRDCAMGVIQTDRKCQNSHFEATCAFRMYSTSYVNVIH</sequence>
<dbReference type="InterPro" id="IPR052848">
    <property type="entry name" value="CHCH_domain-containing_protein"/>
</dbReference>
<evidence type="ECO:0000313" key="2">
    <source>
        <dbReference type="EMBL" id="OUT20076.1"/>
    </source>
</evidence>
<comment type="caution">
    <text evidence="2">The sequence shown here is derived from an EMBL/GenBank/DDBJ whole genome shotgun (WGS) entry which is preliminary data.</text>
</comment>
<dbReference type="GO" id="GO:0005758">
    <property type="term" value="C:mitochondrial intermembrane space"/>
    <property type="evidence" value="ECO:0007669"/>
    <property type="project" value="TreeGrafter"/>
</dbReference>
<dbReference type="Gene3D" id="1.10.287.2900">
    <property type="match status" value="2"/>
</dbReference>
<accession>A0A1Z8JHK6</accession>
<dbReference type="InterPro" id="IPR031731">
    <property type="entry name" value="CX9C"/>
</dbReference>
<dbReference type="PROSITE" id="PS51808">
    <property type="entry name" value="CHCH"/>
    <property type="match status" value="1"/>
</dbReference>
<dbReference type="AlphaFoldDB" id="A0A1Z8JHK6"/>
<dbReference type="EMBL" id="NHMM01000009">
    <property type="protein sequence ID" value="OUT20076.1"/>
    <property type="molecule type" value="Genomic_DNA"/>
</dbReference>
<proteinExistence type="predicted"/>
<dbReference type="PANTHER" id="PTHR47106:SF1">
    <property type="entry name" value="COILED-COIL-HELIX-COILED-COIL-HELIX DOMAIN-CONTAINING PROTEIN 5"/>
    <property type="match status" value="1"/>
</dbReference>
<dbReference type="VEuPathDB" id="FungiDB:C5L36_0A11610"/>
<organism evidence="2 3">
    <name type="scientific">Pichia kudriavzevii</name>
    <name type="common">Yeast</name>
    <name type="synonym">Issatchenkia orientalis</name>
    <dbReference type="NCBI Taxonomy" id="4909"/>
    <lineage>
        <taxon>Eukaryota</taxon>
        <taxon>Fungi</taxon>
        <taxon>Dikarya</taxon>
        <taxon>Ascomycota</taxon>
        <taxon>Saccharomycotina</taxon>
        <taxon>Pichiomycetes</taxon>
        <taxon>Pichiales</taxon>
        <taxon>Pichiaceae</taxon>
        <taxon>Pichia</taxon>
    </lineage>
</organism>
<feature type="domain" description="IMS import disulfide relay-system CHCH-CHCH-like Cx9C" evidence="1">
    <location>
        <begin position="12"/>
        <end position="55"/>
    </location>
</feature>
<dbReference type="PANTHER" id="PTHR47106">
    <property type="entry name" value="COILED-COIL-HELIX-COILED-COIL-HELIX DOMAIN-CONTAINING PROTEIN 5"/>
    <property type="match status" value="1"/>
</dbReference>
<dbReference type="Proteomes" id="UP000195871">
    <property type="component" value="Unassembled WGS sequence"/>
</dbReference>
<evidence type="ECO:0000259" key="1">
    <source>
        <dbReference type="Pfam" id="PF16860"/>
    </source>
</evidence>
<dbReference type="GO" id="GO:0045333">
    <property type="term" value="P:cellular respiration"/>
    <property type="evidence" value="ECO:0007669"/>
    <property type="project" value="TreeGrafter"/>
</dbReference>
<gene>
    <name evidence="2" type="ORF">CAS74_004812</name>
</gene>